<evidence type="ECO:0000313" key="3">
    <source>
        <dbReference type="Proteomes" id="UP000281498"/>
    </source>
</evidence>
<dbReference type="AlphaFoldDB" id="A0A3A9KA85"/>
<sequence>MGIYQKLCYKVEDAFVGVMAKKQDSEVVREKVESYRISKEDAKKTTKLEKVPEEEQVEEVK</sequence>
<keyword evidence="3" id="KW-1185">Reference proteome</keyword>
<gene>
    <name evidence="2" type="ORF">CR203_14375</name>
</gene>
<proteinExistence type="predicted"/>
<name>A0A3A9KA85_9BACI</name>
<reference evidence="2 3" key="1">
    <citation type="submission" date="2017-10" db="EMBL/GenBank/DDBJ databases">
        <title>Bacillus sp. nov., a halophilic bacterium isolated from a Keqin Lake.</title>
        <authorList>
            <person name="Wang H."/>
        </authorList>
    </citation>
    <scope>NUCLEOTIDE SEQUENCE [LARGE SCALE GENOMIC DNA]</scope>
    <source>
        <strain evidence="2 3">KCTC 13187</strain>
    </source>
</reference>
<dbReference type="RefSeq" id="WP_110935763.1">
    <property type="nucleotide sequence ID" value="NZ_KZ614146.1"/>
</dbReference>
<organism evidence="2 3">
    <name type="scientific">Salipaludibacillus neizhouensis</name>
    <dbReference type="NCBI Taxonomy" id="885475"/>
    <lineage>
        <taxon>Bacteria</taxon>
        <taxon>Bacillati</taxon>
        <taxon>Bacillota</taxon>
        <taxon>Bacilli</taxon>
        <taxon>Bacillales</taxon>
        <taxon>Bacillaceae</taxon>
    </lineage>
</organism>
<accession>A0A3A9KA85</accession>
<dbReference type="OrthoDB" id="2943553at2"/>
<evidence type="ECO:0000256" key="1">
    <source>
        <dbReference type="SAM" id="MobiDB-lite"/>
    </source>
</evidence>
<feature type="region of interest" description="Disordered" evidence="1">
    <location>
        <begin position="42"/>
        <end position="61"/>
    </location>
</feature>
<evidence type="ECO:0000313" key="2">
    <source>
        <dbReference type="EMBL" id="RKL66483.1"/>
    </source>
</evidence>
<dbReference type="Proteomes" id="UP000281498">
    <property type="component" value="Unassembled WGS sequence"/>
</dbReference>
<protein>
    <submittedName>
        <fullName evidence="2">Uncharacterized protein</fullName>
    </submittedName>
</protein>
<comment type="caution">
    <text evidence="2">The sequence shown here is derived from an EMBL/GenBank/DDBJ whole genome shotgun (WGS) entry which is preliminary data.</text>
</comment>
<dbReference type="EMBL" id="PDOE01000006">
    <property type="protein sequence ID" value="RKL66483.1"/>
    <property type="molecule type" value="Genomic_DNA"/>
</dbReference>